<feature type="domain" description="DJ-1/PfpI" evidence="2">
    <location>
        <begin position="37"/>
        <end position="214"/>
    </location>
</feature>
<keyword evidence="1" id="KW-0732">Signal</keyword>
<dbReference type="OrthoDB" id="543156at2759"/>
<accession>A0A7R7XWK3</accession>
<dbReference type="CDD" id="cd03139">
    <property type="entry name" value="GATase1_PfpI_2"/>
    <property type="match status" value="1"/>
</dbReference>
<sequence length="247" mass="26910">MKLTTTLNLGIGLLALSQPSSQSTTTNTTATPKNYGMLLFRGFEILDVFGPLEALSWVARRHDNISLSLISQSLDPVTTAPYTPAMNPFNASFFPTINPTHTLESAPELDVLIVPGGLGTRAPDSTLAPLLNYIKTTYPRLQYLITICTGSTLVARTGILDGKRATTNKASWASVIGNGPNTTWVREARWVVDGNVWSSSGISAGVDATLAFIAQFYGQRNASVISDYMEYEWHQDSSWDPYADIWA</sequence>
<dbReference type="RefSeq" id="XP_041560310.1">
    <property type="nucleotide sequence ID" value="XM_041694484.1"/>
</dbReference>
<dbReference type="Pfam" id="PF01965">
    <property type="entry name" value="DJ-1_PfpI"/>
    <property type="match status" value="1"/>
</dbReference>
<reference evidence="3" key="1">
    <citation type="submission" date="2021-01" db="EMBL/GenBank/DDBJ databases">
        <authorList>
            <consortium name="Aspergillus puulaauensis MK2 genome sequencing consortium"/>
            <person name="Kazuki M."/>
            <person name="Futagami T."/>
        </authorList>
    </citation>
    <scope>NUCLEOTIDE SEQUENCE</scope>
    <source>
        <strain evidence="3">MK2</strain>
    </source>
</reference>
<evidence type="ECO:0000259" key="2">
    <source>
        <dbReference type="Pfam" id="PF01965"/>
    </source>
</evidence>
<dbReference type="KEGG" id="apuu:APUU_61172S"/>
<dbReference type="SUPFAM" id="SSF52317">
    <property type="entry name" value="Class I glutamine amidotransferase-like"/>
    <property type="match status" value="1"/>
</dbReference>
<dbReference type="GeneID" id="64978121"/>
<dbReference type="PANTHER" id="PTHR43130:SF15">
    <property type="entry name" value="THIJ_PFPI FAMILY PROTEIN (AFU_ORTHOLOGUE AFUA_5G14240)"/>
    <property type="match status" value="1"/>
</dbReference>
<protein>
    <recommendedName>
        <fullName evidence="2">DJ-1/PfpI domain-containing protein</fullName>
    </recommendedName>
</protein>
<organism evidence="3 4">
    <name type="scientific">Aspergillus puulaauensis</name>
    <dbReference type="NCBI Taxonomy" id="1220207"/>
    <lineage>
        <taxon>Eukaryota</taxon>
        <taxon>Fungi</taxon>
        <taxon>Dikarya</taxon>
        <taxon>Ascomycota</taxon>
        <taxon>Pezizomycotina</taxon>
        <taxon>Eurotiomycetes</taxon>
        <taxon>Eurotiomycetidae</taxon>
        <taxon>Eurotiales</taxon>
        <taxon>Aspergillaceae</taxon>
        <taxon>Aspergillus</taxon>
    </lineage>
</organism>
<evidence type="ECO:0000313" key="4">
    <source>
        <dbReference type="Proteomes" id="UP000654913"/>
    </source>
</evidence>
<evidence type="ECO:0000256" key="1">
    <source>
        <dbReference type="SAM" id="SignalP"/>
    </source>
</evidence>
<dbReference type="InterPro" id="IPR002818">
    <property type="entry name" value="DJ-1/PfpI"/>
</dbReference>
<dbReference type="Gene3D" id="3.40.50.880">
    <property type="match status" value="1"/>
</dbReference>
<dbReference type="Proteomes" id="UP000654913">
    <property type="component" value="Chromosome 6"/>
</dbReference>
<name>A0A7R7XWK3_9EURO</name>
<dbReference type="AlphaFoldDB" id="A0A7R7XWK3"/>
<evidence type="ECO:0000313" key="3">
    <source>
        <dbReference type="EMBL" id="BCS28124.1"/>
    </source>
</evidence>
<proteinExistence type="predicted"/>
<dbReference type="EMBL" id="AP024448">
    <property type="protein sequence ID" value="BCS28124.1"/>
    <property type="molecule type" value="Genomic_DNA"/>
</dbReference>
<dbReference type="InterPro" id="IPR029062">
    <property type="entry name" value="Class_I_gatase-like"/>
</dbReference>
<dbReference type="PANTHER" id="PTHR43130">
    <property type="entry name" value="ARAC-FAMILY TRANSCRIPTIONAL REGULATOR"/>
    <property type="match status" value="1"/>
</dbReference>
<keyword evidence="4" id="KW-1185">Reference proteome</keyword>
<gene>
    <name evidence="3" type="ORF">APUU_61172S</name>
</gene>
<reference evidence="3" key="2">
    <citation type="submission" date="2021-02" db="EMBL/GenBank/DDBJ databases">
        <title>Aspergillus puulaauensis MK2 genome sequence.</title>
        <authorList>
            <person name="Futagami T."/>
            <person name="Mori K."/>
            <person name="Kadooka C."/>
            <person name="Tanaka T."/>
        </authorList>
    </citation>
    <scope>NUCLEOTIDE SEQUENCE</scope>
    <source>
        <strain evidence="3">MK2</strain>
    </source>
</reference>
<feature type="signal peptide" evidence="1">
    <location>
        <begin position="1"/>
        <end position="23"/>
    </location>
</feature>
<feature type="chain" id="PRO_5030789401" description="DJ-1/PfpI domain-containing protein" evidence="1">
    <location>
        <begin position="24"/>
        <end position="247"/>
    </location>
</feature>
<dbReference type="InterPro" id="IPR052158">
    <property type="entry name" value="INH-QAR"/>
</dbReference>